<keyword evidence="2" id="KW-1185">Reference proteome</keyword>
<reference evidence="1" key="1">
    <citation type="submission" date="2020-04" db="EMBL/GenBank/DDBJ databases">
        <title>Draft genome resource of the tomato pathogen Pseudocercospora fuligena.</title>
        <authorList>
            <person name="Zaccaron A."/>
        </authorList>
    </citation>
    <scope>NUCLEOTIDE SEQUENCE</scope>
    <source>
        <strain evidence="1">PF001</strain>
    </source>
</reference>
<gene>
    <name evidence="1" type="ORF">HII31_13424</name>
</gene>
<dbReference type="Gene3D" id="3.40.50.1820">
    <property type="entry name" value="alpha/beta hydrolase"/>
    <property type="match status" value="1"/>
</dbReference>
<sequence length="270" mass="30036">SPSQFIMSKTKTIHVPHLGGIDAGYQLAQPYDASKPTVILVNSFTTSSELRTKTEHWTYWDTAIMNLQVLDALGIKGKVFVLGTSQGGWICIAGILPLGTSMDYESPRSRSLGCWDCLDSLAATIAGWTSPTPTPDFEPTDEYCEFLLQSGFGGLDHDPEAKSFWISHVKANYQGDEGRKRARMCAINLRDRDGLHSRLGDVKCPVWWMHGTSDQVYSVKNAEEEIEMFTGVGKEDKRLVVVEGGQHFLSASHSREVDEVLLEMVERYGK</sequence>
<dbReference type="SUPFAM" id="SSF53474">
    <property type="entry name" value="alpha/beta-Hydrolases"/>
    <property type="match status" value="1"/>
</dbReference>
<dbReference type="AlphaFoldDB" id="A0A8H6R682"/>
<dbReference type="Proteomes" id="UP000660729">
    <property type="component" value="Unassembled WGS sequence"/>
</dbReference>
<dbReference type="InterPro" id="IPR029058">
    <property type="entry name" value="AB_hydrolase_fold"/>
</dbReference>
<comment type="caution">
    <text evidence="1">The sequence shown here is derived from an EMBL/GenBank/DDBJ whole genome shotgun (WGS) entry which is preliminary data.</text>
</comment>
<dbReference type="OrthoDB" id="19657at2759"/>
<accession>A0A8H6R682</accession>
<name>A0A8H6R682_9PEZI</name>
<organism evidence="1 2">
    <name type="scientific">Pseudocercospora fuligena</name>
    <dbReference type="NCBI Taxonomy" id="685502"/>
    <lineage>
        <taxon>Eukaryota</taxon>
        <taxon>Fungi</taxon>
        <taxon>Dikarya</taxon>
        <taxon>Ascomycota</taxon>
        <taxon>Pezizomycotina</taxon>
        <taxon>Dothideomycetes</taxon>
        <taxon>Dothideomycetidae</taxon>
        <taxon>Mycosphaerellales</taxon>
        <taxon>Mycosphaerellaceae</taxon>
        <taxon>Pseudocercospora</taxon>
    </lineage>
</organism>
<evidence type="ECO:0000313" key="1">
    <source>
        <dbReference type="EMBL" id="KAF7185149.1"/>
    </source>
</evidence>
<evidence type="ECO:0008006" key="3">
    <source>
        <dbReference type="Google" id="ProtNLM"/>
    </source>
</evidence>
<evidence type="ECO:0000313" key="2">
    <source>
        <dbReference type="Proteomes" id="UP000660729"/>
    </source>
</evidence>
<protein>
    <recommendedName>
        <fullName evidence="3">AB hydrolase-1 domain-containing protein</fullName>
    </recommendedName>
</protein>
<proteinExistence type="predicted"/>
<dbReference type="EMBL" id="JABCIY010000342">
    <property type="protein sequence ID" value="KAF7185149.1"/>
    <property type="molecule type" value="Genomic_DNA"/>
</dbReference>
<feature type="non-terminal residue" evidence="1">
    <location>
        <position position="1"/>
    </location>
</feature>